<dbReference type="Proteomes" id="UP000002668">
    <property type="component" value="Genome"/>
</dbReference>
<feature type="compositionally biased region" description="Basic and acidic residues" evidence="1">
    <location>
        <begin position="414"/>
        <end position="423"/>
    </location>
</feature>
<dbReference type="OrthoDB" id="3799856at2759"/>
<feature type="region of interest" description="Disordered" evidence="1">
    <location>
        <begin position="215"/>
        <end position="272"/>
    </location>
</feature>
<reference evidence="3" key="1">
    <citation type="journal article" date="2011" name="Nat. Commun.">
        <title>Effector diversification within compartments of the Leptosphaeria maculans genome affected by Repeat-Induced Point mutations.</title>
        <authorList>
            <person name="Rouxel T."/>
            <person name="Grandaubert J."/>
            <person name="Hane J.K."/>
            <person name="Hoede C."/>
            <person name="van de Wouw A.P."/>
            <person name="Couloux A."/>
            <person name="Dominguez V."/>
            <person name="Anthouard V."/>
            <person name="Bally P."/>
            <person name="Bourras S."/>
            <person name="Cozijnsen A.J."/>
            <person name="Ciuffetti L.M."/>
            <person name="Degrave A."/>
            <person name="Dilmaghani A."/>
            <person name="Duret L."/>
            <person name="Fudal I."/>
            <person name="Goodwin S.B."/>
            <person name="Gout L."/>
            <person name="Glaser N."/>
            <person name="Linglin J."/>
            <person name="Kema G.H.J."/>
            <person name="Lapalu N."/>
            <person name="Lawrence C.B."/>
            <person name="May K."/>
            <person name="Meyer M."/>
            <person name="Ollivier B."/>
            <person name="Poulain J."/>
            <person name="Schoch C.L."/>
            <person name="Simon A."/>
            <person name="Spatafora J.W."/>
            <person name="Stachowiak A."/>
            <person name="Turgeon B.G."/>
            <person name="Tyler B.M."/>
            <person name="Vincent D."/>
            <person name="Weissenbach J."/>
            <person name="Amselem J."/>
            <person name="Quesneville H."/>
            <person name="Oliver R.P."/>
            <person name="Wincker P."/>
            <person name="Balesdent M.-H."/>
            <person name="Howlett B.J."/>
        </authorList>
    </citation>
    <scope>NUCLEOTIDE SEQUENCE [LARGE SCALE GENOMIC DNA]</scope>
    <source>
        <strain evidence="3">JN3 / isolate v23.1.3 / race Av1-4-5-6-7-8</strain>
    </source>
</reference>
<accession>E5A4H6</accession>
<dbReference type="eggNOG" id="ENOG502RAB8">
    <property type="taxonomic scope" value="Eukaryota"/>
</dbReference>
<dbReference type="HOGENOM" id="CLU_447583_0_0_1"/>
<feature type="region of interest" description="Disordered" evidence="1">
    <location>
        <begin position="403"/>
        <end position="455"/>
    </location>
</feature>
<sequence length="748" mass="82729">MASSTKKRPKSPSTSQATPSKRVRKVSSSASHPAPSKRQTFKQKASCAKSVFRGKEDPYFPSNDAHAASLPTSDDWRFRVKVISSSTDLNNDLFKEAVQGLVKICFPQGVLETLGIQVLEEHMHTENAPEENIRKMVQIFRAEMAHRVTWMLAEYMDTSVKLEAGVEAIVAASANLHGSTLGDDVLGDVVAGMHRLRERIPSNSTHELSNGAVFQESAKPSSPIHLEASDKNTGNLPSGDIFDLEQSASETFTPTVRKRKEKSKARELDMRGEETPNNAVINVDTYPTKPASMNTPTPALMQREKKISTSWKWDILPQDVAFADVSDCFNTAADLFAYHALPLAKKKFGTAAKRKELRHRMEAMLEETPLSEYEKWMQSYSKLIEGDRTMLIRAEANTISLGRSTTGATPAPIDIRHVRESRKSVGHSTSQEVGRSEKTSTRRPNQNSVKDEAVSNVSVIETNSLTKPQAEVTASTTAVRNRSVEACVHGAQMDGGKGFKAKGTQLSRNSAGHSNESSRNLIDATGSRAAGATLLSSQTPIVDLLLGFSAPCSKDVNASVESLITNFAKRSSLTCMKLQKSNGTTRMITLQQLRKSLHGRYKGRAEVYNSHTEVSLRRDFEKLFIPWVIESHIEFPELKQHGCTPVFDILCDPMISLKPDSVSVVKASIVMALHQKGLSIKLQPYGRGENFEDEIASIIFDTRMTNSSKRHHLDRASRHIAFLHRKIFPELKGSDLAKTWETISGLSW</sequence>
<dbReference type="AlphaFoldDB" id="E5A4H6"/>
<dbReference type="InParanoid" id="E5A4H6"/>
<proteinExistence type="predicted"/>
<evidence type="ECO:0000313" key="2">
    <source>
        <dbReference type="EMBL" id="CBX98524.1"/>
    </source>
</evidence>
<protein>
    <submittedName>
        <fullName evidence="2">Predicted protein</fullName>
    </submittedName>
</protein>
<keyword evidence="3" id="KW-1185">Reference proteome</keyword>
<evidence type="ECO:0000313" key="3">
    <source>
        <dbReference type="Proteomes" id="UP000002668"/>
    </source>
</evidence>
<dbReference type="OMA" id="WVIESHI"/>
<evidence type="ECO:0000256" key="1">
    <source>
        <dbReference type="SAM" id="MobiDB-lite"/>
    </source>
</evidence>
<feature type="region of interest" description="Disordered" evidence="1">
    <location>
        <begin position="1"/>
        <end position="47"/>
    </location>
</feature>
<dbReference type="EMBL" id="FP929134">
    <property type="protein sequence ID" value="CBX98524.1"/>
    <property type="molecule type" value="Genomic_DNA"/>
</dbReference>
<name>E5A4H6_LEPMJ</name>
<feature type="region of interest" description="Disordered" evidence="1">
    <location>
        <begin position="495"/>
        <end position="519"/>
    </location>
</feature>
<organism evidence="3">
    <name type="scientific">Leptosphaeria maculans (strain JN3 / isolate v23.1.3 / race Av1-4-5-6-7-8)</name>
    <name type="common">Blackleg fungus</name>
    <name type="synonym">Phoma lingam</name>
    <dbReference type="NCBI Taxonomy" id="985895"/>
    <lineage>
        <taxon>Eukaryota</taxon>
        <taxon>Fungi</taxon>
        <taxon>Dikarya</taxon>
        <taxon>Ascomycota</taxon>
        <taxon>Pezizomycotina</taxon>
        <taxon>Dothideomycetes</taxon>
        <taxon>Pleosporomycetidae</taxon>
        <taxon>Pleosporales</taxon>
        <taxon>Pleosporineae</taxon>
        <taxon>Leptosphaeriaceae</taxon>
        <taxon>Plenodomus</taxon>
        <taxon>Plenodomus lingam/Leptosphaeria maculans species complex</taxon>
    </lineage>
</organism>
<dbReference type="VEuPathDB" id="FungiDB:LEMA_P077630.1"/>
<gene>
    <name evidence="2" type="ORF">LEMA_P077630.1</name>
</gene>
<feature type="compositionally biased region" description="Polar residues" evidence="1">
    <location>
        <begin position="504"/>
        <end position="519"/>
    </location>
</feature>
<feature type="compositionally biased region" description="Basic residues" evidence="1">
    <location>
        <begin position="1"/>
        <end position="10"/>
    </location>
</feature>